<dbReference type="Proteomes" id="UP000241818">
    <property type="component" value="Unassembled WGS sequence"/>
</dbReference>
<gene>
    <name evidence="2" type="ORF">M430DRAFT_36929</name>
</gene>
<evidence type="ECO:0008006" key="4">
    <source>
        <dbReference type="Google" id="ProtNLM"/>
    </source>
</evidence>
<evidence type="ECO:0000313" key="3">
    <source>
        <dbReference type="Proteomes" id="UP000241818"/>
    </source>
</evidence>
<keyword evidence="3" id="KW-1185">Reference proteome</keyword>
<dbReference type="RefSeq" id="XP_024717855.1">
    <property type="nucleotide sequence ID" value="XM_024867021.1"/>
</dbReference>
<dbReference type="STRING" id="857342.A0A2T3AT67"/>
<evidence type="ECO:0000313" key="2">
    <source>
        <dbReference type="EMBL" id="PSS10676.1"/>
    </source>
</evidence>
<dbReference type="EMBL" id="KZ679016">
    <property type="protein sequence ID" value="PSS10676.1"/>
    <property type="molecule type" value="Genomic_DNA"/>
</dbReference>
<name>A0A2T3AT67_AMORE</name>
<reference evidence="2 3" key="1">
    <citation type="journal article" date="2018" name="New Phytol.">
        <title>Comparative genomics and transcriptomics depict ericoid mycorrhizal fungi as versatile saprotrophs and plant mutualists.</title>
        <authorList>
            <person name="Martino E."/>
            <person name="Morin E."/>
            <person name="Grelet G.A."/>
            <person name="Kuo A."/>
            <person name="Kohler A."/>
            <person name="Daghino S."/>
            <person name="Barry K.W."/>
            <person name="Cichocki N."/>
            <person name="Clum A."/>
            <person name="Dockter R.B."/>
            <person name="Hainaut M."/>
            <person name="Kuo R.C."/>
            <person name="LaButti K."/>
            <person name="Lindahl B.D."/>
            <person name="Lindquist E.A."/>
            <person name="Lipzen A."/>
            <person name="Khouja H.R."/>
            <person name="Magnuson J."/>
            <person name="Murat C."/>
            <person name="Ohm R.A."/>
            <person name="Singer S.W."/>
            <person name="Spatafora J.W."/>
            <person name="Wang M."/>
            <person name="Veneault-Fourrey C."/>
            <person name="Henrissat B."/>
            <person name="Grigoriev I.V."/>
            <person name="Martin F.M."/>
            <person name="Perotto S."/>
        </authorList>
    </citation>
    <scope>NUCLEOTIDE SEQUENCE [LARGE SCALE GENOMIC DNA]</scope>
    <source>
        <strain evidence="2 3">ATCC 22711</strain>
    </source>
</reference>
<proteinExistence type="predicted"/>
<organism evidence="2 3">
    <name type="scientific">Amorphotheca resinae ATCC 22711</name>
    <dbReference type="NCBI Taxonomy" id="857342"/>
    <lineage>
        <taxon>Eukaryota</taxon>
        <taxon>Fungi</taxon>
        <taxon>Dikarya</taxon>
        <taxon>Ascomycota</taxon>
        <taxon>Pezizomycotina</taxon>
        <taxon>Leotiomycetes</taxon>
        <taxon>Helotiales</taxon>
        <taxon>Amorphothecaceae</taxon>
        <taxon>Amorphotheca</taxon>
    </lineage>
</organism>
<feature type="compositionally biased region" description="Polar residues" evidence="1">
    <location>
        <begin position="15"/>
        <end position="41"/>
    </location>
</feature>
<accession>A0A2T3AT67</accession>
<feature type="region of interest" description="Disordered" evidence="1">
    <location>
        <begin position="15"/>
        <end position="71"/>
    </location>
</feature>
<feature type="compositionally biased region" description="Acidic residues" evidence="1">
    <location>
        <begin position="59"/>
        <end position="71"/>
    </location>
</feature>
<sequence>MSDSLPLEIAETIQTASINRAPSPTHDINPSTAASQAQPVSVSPHVPASDSSFDKYAYDEEDEIDDDEEEEDIPYSVIRPLPRRASLPPLPDLRFEQSYLASIAAADSKWKVAYITIRDQVLVPLLQGMVWSLALHGWRYWNRSAQLSGNSVGARVRRWWYKTNNWPLVDSLKQIGRNPRLAQDIGDYYQNQNSGD</sequence>
<dbReference type="OrthoDB" id="2430343at2759"/>
<dbReference type="GO" id="GO:0140580">
    <property type="term" value="F:mitochondrion autophagosome adaptor activity"/>
    <property type="evidence" value="ECO:0007669"/>
    <property type="project" value="InterPro"/>
</dbReference>
<evidence type="ECO:0000256" key="1">
    <source>
        <dbReference type="SAM" id="MobiDB-lite"/>
    </source>
</evidence>
<protein>
    <recommendedName>
        <fullName evidence="4">DUF1770-domain-containing protein</fullName>
    </recommendedName>
</protein>
<dbReference type="PANTHER" id="PTHR38699">
    <property type="entry name" value="CHROMOSOME 1, WHOLE GENOME SHOTGUN SEQUENCE"/>
    <property type="match status" value="1"/>
</dbReference>
<dbReference type="InParanoid" id="A0A2T3AT67"/>
<dbReference type="AlphaFoldDB" id="A0A2T3AT67"/>
<dbReference type="GO" id="GO:0000423">
    <property type="term" value="P:mitophagy"/>
    <property type="evidence" value="ECO:0007669"/>
    <property type="project" value="InterPro"/>
</dbReference>
<dbReference type="Pfam" id="PF08589">
    <property type="entry name" value="ATG43"/>
    <property type="match status" value="1"/>
</dbReference>
<dbReference type="PANTHER" id="PTHR38699:SF1">
    <property type="entry name" value="MITOPHAGY RECEPTOR ATG43"/>
    <property type="match status" value="1"/>
</dbReference>
<dbReference type="GeneID" id="36575102"/>
<dbReference type="InterPro" id="IPR013898">
    <property type="entry name" value="Atg43"/>
</dbReference>